<name>A0A256FC67_9HYPH</name>
<evidence type="ECO:0000313" key="2">
    <source>
        <dbReference type="EMBL" id="OYR12462.1"/>
    </source>
</evidence>
<dbReference type="RefSeq" id="WP_094540665.1">
    <property type="nucleotide sequence ID" value="NZ_JBHEER010000005.1"/>
</dbReference>
<keyword evidence="3" id="KW-1185">Reference proteome</keyword>
<evidence type="ECO:0000313" key="3">
    <source>
        <dbReference type="Proteomes" id="UP000216478"/>
    </source>
</evidence>
<dbReference type="CDD" id="cd00138">
    <property type="entry name" value="PLDc_SF"/>
    <property type="match status" value="1"/>
</dbReference>
<feature type="region of interest" description="Disordered" evidence="1">
    <location>
        <begin position="464"/>
        <end position="497"/>
    </location>
</feature>
<dbReference type="EMBL" id="NNRL01000159">
    <property type="protein sequence ID" value="OYR12462.1"/>
    <property type="molecule type" value="Genomic_DNA"/>
</dbReference>
<evidence type="ECO:0000256" key="1">
    <source>
        <dbReference type="SAM" id="MobiDB-lite"/>
    </source>
</evidence>
<organism evidence="2 3">
    <name type="scientific">Brucella grignonensis</name>
    <dbReference type="NCBI Taxonomy" id="94627"/>
    <lineage>
        <taxon>Bacteria</taxon>
        <taxon>Pseudomonadati</taxon>
        <taxon>Pseudomonadota</taxon>
        <taxon>Alphaproteobacteria</taxon>
        <taxon>Hyphomicrobiales</taxon>
        <taxon>Brucellaceae</taxon>
        <taxon>Brucella/Ochrobactrum group</taxon>
        <taxon>Brucella</taxon>
    </lineage>
</organism>
<gene>
    <name evidence="2" type="ORF">CEV33_1246</name>
</gene>
<feature type="compositionally biased region" description="Acidic residues" evidence="1">
    <location>
        <begin position="471"/>
        <end position="486"/>
    </location>
</feature>
<protein>
    <submittedName>
        <fullName evidence="2">PLD-like domain protein</fullName>
    </submittedName>
</protein>
<dbReference type="Proteomes" id="UP000216478">
    <property type="component" value="Unassembled WGS sequence"/>
</dbReference>
<dbReference type="AlphaFoldDB" id="A0A256FC67"/>
<sequence>MQNTTLYSLFMPPEDCYGDFGLMCGFTATRQVLGQIRRTFTGEMARPVLAAFIHPTVNAISDVPGLAWMWMRLEGRGYNLLHAKVALLGFRKRGGDGYVIRLAVSTGNWTQDPLTRSIDLFWSIDLDSAVPDAQDIADIRAAHEMFGWLRERADCALIERSFDGHRPDALLEAAITALPTSSARPRFIDSRNQALFPQVVERLGTKKKADRLILGSGYFESDGDGAAGLPERLRRALVQEKSLTKTAALDLFLNPSSCQGLAARAGALIDAGWNLRPPRSVLHGTDGCLHAKFVVLASGETEASGRAYLGSGNLSMNGFERAASAGGNLEAGVIVDLPGGLKWPRRRDTRNGIAAVLPIQFTDVVTPEALQQGEGFVRPDEPETQPPVAWLIWQDGVLSAPEDKSVMVIGVDAAQAQTPCPWPAPAPAIVTLAEGGWRLPVISSEALVVARPSDMSVEDILASLGSFPEPGDADSEDEGEEGEEPLTDASDTTEAPPAAYPIRRMMELLVRLCETQARLDPRDWQRWCRELQQNLCAIASREKAMLEFFRNARANPLPALADPRMRPEGVSPDLLRDALLAVSVAWELSAYPSLWEREAA</sequence>
<accession>A0A256FC67</accession>
<reference evidence="2 3" key="1">
    <citation type="submission" date="2017-07" db="EMBL/GenBank/DDBJ databases">
        <title>Phylogenetic study on the rhizospheric bacterium Ochrobactrum sp. A44.</title>
        <authorList>
            <person name="Krzyzanowska D.M."/>
            <person name="Ossowicki A."/>
            <person name="Rajewska M."/>
            <person name="Maciag T."/>
            <person name="Kaczynski Z."/>
            <person name="Czerwicka M."/>
            <person name="Jafra S."/>
        </authorList>
    </citation>
    <scope>NUCLEOTIDE SEQUENCE [LARGE SCALE GENOMIC DNA]</scope>
    <source>
        <strain evidence="2 3">OgA9a</strain>
    </source>
</reference>
<proteinExistence type="predicted"/>
<dbReference type="Gene3D" id="3.30.870.10">
    <property type="entry name" value="Endonuclease Chain A"/>
    <property type="match status" value="1"/>
</dbReference>
<comment type="caution">
    <text evidence="2">The sequence shown here is derived from an EMBL/GenBank/DDBJ whole genome shotgun (WGS) entry which is preliminary data.</text>
</comment>
<dbReference type="OrthoDB" id="7816374at2"/>